<dbReference type="Proteomes" id="UP000198703">
    <property type="component" value="Unassembled WGS sequence"/>
</dbReference>
<proteinExistence type="predicted"/>
<keyword evidence="3" id="KW-1185">Reference proteome</keyword>
<reference evidence="2 3" key="1">
    <citation type="submission" date="2016-10" db="EMBL/GenBank/DDBJ databases">
        <authorList>
            <person name="de Groot N.N."/>
        </authorList>
    </citation>
    <scope>NUCLEOTIDE SEQUENCE [LARGE SCALE GENOMIC DNA]</scope>
    <source>
        <strain evidence="2 3">DSM 15345</strain>
    </source>
</reference>
<gene>
    <name evidence="2" type="ORF">SAMN05444370_1119</name>
</gene>
<feature type="region of interest" description="Disordered" evidence="1">
    <location>
        <begin position="1"/>
        <end position="41"/>
    </location>
</feature>
<dbReference type="AlphaFoldDB" id="A0A1H4DS23"/>
<feature type="region of interest" description="Disordered" evidence="1">
    <location>
        <begin position="140"/>
        <end position="159"/>
    </location>
</feature>
<accession>A0A1H4DS23</accession>
<organism evidence="2 3">
    <name type="scientific">Rubrimonas cliftonensis</name>
    <dbReference type="NCBI Taxonomy" id="89524"/>
    <lineage>
        <taxon>Bacteria</taxon>
        <taxon>Pseudomonadati</taxon>
        <taxon>Pseudomonadota</taxon>
        <taxon>Alphaproteobacteria</taxon>
        <taxon>Rhodobacterales</taxon>
        <taxon>Paracoccaceae</taxon>
        <taxon>Rubrimonas</taxon>
    </lineage>
</organism>
<name>A0A1H4DS23_9RHOB</name>
<dbReference type="EMBL" id="FNQM01000011">
    <property type="protein sequence ID" value="SEA75541.1"/>
    <property type="molecule type" value="Genomic_DNA"/>
</dbReference>
<protein>
    <submittedName>
        <fullName evidence="2">Uncharacterized protein</fullName>
    </submittedName>
</protein>
<dbReference type="RefSeq" id="WP_093254758.1">
    <property type="nucleotide sequence ID" value="NZ_FNQM01000011.1"/>
</dbReference>
<evidence type="ECO:0000313" key="2">
    <source>
        <dbReference type="EMBL" id="SEA75541.1"/>
    </source>
</evidence>
<sequence length="159" mass="16667">MSRTVTTPDWARPEYDGAEPALGEASSRPHPLADPREQGGAQDVAPVAAYLMSVSVELRALQKTASDLETAVGDLVAHANAHMLPHLRGLQELDRLSQHLGGLSDFLETLSEQSGAGGEIDAGPALSRIKLGRLADALSGRAPHTGWPGDQSGGDVDLF</sequence>
<dbReference type="STRING" id="89524.SAMN05444370_1119"/>
<evidence type="ECO:0000313" key="3">
    <source>
        <dbReference type="Proteomes" id="UP000198703"/>
    </source>
</evidence>
<evidence type="ECO:0000256" key="1">
    <source>
        <dbReference type="SAM" id="MobiDB-lite"/>
    </source>
</evidence>